<dbReference type="AlphaFoldDB" id="V9EVD7"/>
<dbReference type="EMBL" id="ANIZ01002007">
    <property type="protein sequence ID" value="ETI43250.1"/>
    <property type="molecule type" value="Genomic_DNA"/>
</dbReference>
<name>V9EVD7_PHYNI</name>
<organism evidence="1 2">
    <name type="scientific">Phytophthora nicotianae P1569</name>
    <dbReference type="NCBI Taxonomy" id="1317065"/>
    <lineage>
        <taxon>Eukaryota</taxon>
        <taxon>Sar</taxon>
        <taxon>Stramenopiles</taxon>
        <taxon>Oomycota</taxon>
        <taxon>Peronosporomycetes</taxon>
        <taxon>Peronosporales</taxon>
        <taxon>Peronosporaceae</taxon>
        <taxon>Phytophthora</taxon>
    </lineage>
</organism>
<accession>V9EVD7</accession>
<keyword evidence="2" id="KW-1185">Reference proteome</keyword>
<protein>
    <submittedName>
        <fullName evidence="1">Uncharacterized protein</fullName>
    </submittedName>
</protein>
<sequence>AEYQGLLLGLDLHSSLDRGRLIICGDSNLVPKR</sequence>
<evidence type="ECO:0000313" key="1">
    <source>
        <dbReference type="EMBL" id="ETI43250.1"/>
    </source>
</evidence>
<reference evidence="1 2" key="1">
    <citation type="submission" date="2013-11" db="EMBL/GenBank/DDBJ databases">
        <title>The Genome Sequence of Phytophthora parasitica P1569.</title>
        <authorList>
            <consortium name="The Broad Institute Genomics Platform"/>
            <person name="Russ C."/>
            <person name="Tyler B."/>
            <person name="Panabieres F."/>
            <person name="Shan W."/>
            <person name="Tripathy S."/>
            <person name="Grunwald N."/>
            <person name="Machado M."/>
            <person name="Johnson C.S."/>
            <person name="Arredondo F."/>
            <person name="Hong C."/>
            <person name="Coffey M."/>
            <person name="Young S.K."/>
            <person name="Zeng Q."/>
            <person name="Gargeya S."/>
            <person name="Fitzgerald M."/>
            <person name="Abouelleil A."/>
            <person name="Alvarado L."/>
            <person name="Chapman S.B."/>
            <person name="Gainer-Dewar J."/>
            <person name="Goldberg J."/>
            <person name="Griggs A."/>
            <person name="Gujja S."/>
            <person name="Hansen M."/>
            <person name="Howarth C."/>
            <person name="Imamovic A."/>
            <person name="Ireland A."/>
            <person name="Larimer J."/>
            <person name="McCowan C."/>
            <person name="Murphy C."/>
            <person name="Pearson M."/>
            <person name="Poon T.W."/>
            <person name="Priest M."/>
            <person name="Roberts A."/>
            <person name="Saif S."/>
            <person name="Shea T."/>
            <person name="Sykes S."/>
            <person name="Wortman J."/>
            <person name="Nusbaum C."/>
            <person name="Birren B."/>
        </authorList>
    </citation>
    <scope>NUCLEOTIDE SEQUENCE [LARGE SCALE GENOMIC DNA]</scope>
    <source>
        <strain evidence="1 2">P1569</strain>
    </source>
</reference>
<feature type="non-terminal residue" evidence="1">
    <location>
        <position position="1"/>
    </location>
</feature>
<comment type="caution">
    <text evidence="1">The sequence shown here is derived from an EMBL/GenBank/DDBJ whole genome shotgun (WGS) entry which is preliminary data.</text>
</comment>
<gene>
    <name evidence="1" type="ORF">F443_11752</name>
</gene>
<evidence type="ECO:0000313" key="2">
    <source>
        <dbReference type="Proteomes" id="UP000018721"/>
    </source>
</evidence>
<proteinExistence type="predicted"/>
<dbReference type="Proteomes" id="UP000018721">
    <property type="component" value="Unassembled WGS sequence"/>
</dbReference>